<dbReference type="InterPro" id="IPR008907">
    <property type="entry name" value="TPP/p25"/>
</dbReference>
<dbReference type="Proteomes" id="UP000515160">
    <property type="component" value="Chromosome 3"/>
</dbReference>
<comment type="similarity">
    <text evidence="1">Belongs to the TPPP family.</text>
</comment>
<evidence type="ECO:0000256" key="1">
    <source>
        <dbReference type="ARBA" id="ARBA00010994"/>
    </source>
</evidence>
<reference evidence="3" key="1">
    <citation type="submission" date="2025-08" db="UniProtKB">
        <authorList>
            <consortium name="RefSeq"/>
        </authorList>
    </citation>
    <scope>IDENTIFICATION</scope>
    <source>
        <strain evidence="3">15112-1751.03</strain>
        <tissue evidence="3">Whole Adult</tissue>
    </source>
</reference>
<gene>
    <name evidence="3" type="primary">LOC117569322</name>
</gene>
<keyword evidence="2" id="KW-1185">Reference proteome</keyword>
<evidence type="ECO:0000313" key="3">
    <source>
        <dbReference type="RefSeq" id="XP_034106340.1"/>
    </source>
</evidence>
<dbReference type="SUPFAM" id="SSF47473">
    <property type="entry name" value="EF-hand"/>
    <property type="match status" value="1"/>
</dbReference>
<sequence length="118" mass="13721">MADDDDKPKRHTLDSLFHVYCNHKVLNAAELENEEFNSILLSQLDSWLQQAKLMPHPITRTQTGLIYMRYKKWRLEYEDFLEVLQQLCSDTDLNYDEFKETMVAAGPPTGGTDIVVVK</sequence>
<dbReference type="AlphaFoldDB" id="A0A6P8X512"/>
<dbReference type="RefSeq" id="XP_034106340.1">
    <property type="nucleotide sequence ID" value="XM_034250449.2"/>
</dbReference>
<accession>A0A6P8X512</accession>
<protein>
    <submittedName>
        <fullName evidence="3">Uncharacterized protein LOC117569322 isoform X1</fullName>
    </submittedName>
</protein>
<proteinExistence type="inferred from homology"/>
<dbReference type="GO" id="GO:0015631">
    <property type="term" value="F:tubulin binding"/>
    <property type="evidence" value="ECO:0007669"/>
    <property type="project" value="InterPro"/>
</dbReference>
<dbReference type="GO" id="GO:0046785">
    <property type="term" value="P:microtubule polymerization"/>
    <property type="evidence" value="ECO:0007669"/>
    <property type="project" value="InterPro"/>
</dbReference>
<dbReference type="Gene3D" id="1.10.238.10">
    <property type="entry name" value="EF-hand"/>
    <property type="match status" value="1"/>
</dbReference>
<organism evidence="2 3">
    <name type="scientific">Drosophila albomicans</name>
    <name type="common">Fruit fly</name>
    <dbReference type="NCBI Taxonomy" id="7291"/>
    <lineage>
        <taxon>Eukaryota</taxon>
        <taxon>Metazoa</taxon>
        <taxon>Ecdysozoa</taxon>
        <taxon>Arthropoda</taxon>
        <taxon>Hexapoda</taxon>
        <taxon>Insecta</taxon>
        <taxon>Pterygota</taxon>
        <taxon>Neoptera</taxon>
        <taxon>Endopterygota</taxon>
        <taxon>Diptera</taxon>
        <taxon>Brachycera</taxon>
        <taxon>Muscomorpha</taxon>
        <taxon>Ephydroidea</taxon>
        <taxon>Drosophilidae</taxon>
        <taxon>Drosophila</taxon>
    </lineage>
</organism>
<dbReference type="GeneID" id="117569322"/>
<evidence type="ECO:0000313" key="2">
    <source>
        <dbReference type="Proteomes" id="UP000515160"/>
    </source>
</evidence>
<name>A0A6P8X512_DROAB</name>
<dbReference type="InterPro" id="IPR011992">
    <property type="entry name" value="EF-hand-dom_pair"/>
</dbReference>
<dbReference type="Pfam" id="PF05517">
    <property type="entry name" value="p25-alpha"/>
    <property type="match status" value="1"/>
</dbReference>
<dbReference type="OrthoDB" id="548799at2759"/>